<evidence type="ECO:0000313" key="2">
    <source>
        <dbReference type="EMBL" id="EUJ22539.1"/>
    </source>
</evidence>
<evidence type="ECO:0000256" key="1">
    <source>
        <dbReference type="SAM" id="Phobius"/>
    </source>
</evidence>
<evidence type="ECO:0000313" key="3">
    <source>
        <dbReference type="Proteomes" id="UP000019253"/>
    </source>
</evidence>
<dbReference type="Proteomes" id="UP000019253">
    <property type="component" value="Unassembled WGS sequence"/>
</dbReference>
<comment type="caution">
    <text evidence="2">The sequence shown here is derived from an EMBL/GenBank/DDBJ whole genome shotgun (WGS) entry which is preliminary data.</text>
</comment>
<name>W7B5G0_9LIST</name>
<keyword evidence="3" id="KW-1185">Reference proteome</keyword>
<dbReference type="EMBL" id="AODD01000022">
    <property type="protein sequence ID" value="EUJ22539.1"/>
    <property type="molecule type" value="Genomic_DNA"/>
</dbReference>
<keyword evidence="1" id="KW-0472">Membrane</keyword>
<dbReference type="PATRIC" id="fig|1265819.5.peg.2586"/>
<dbReference type="AlphaFoldDB" id="W7B5G0"/>
<keyword evidence="1" id="KW-1133">Transmembrane helix</keyword>
<organism evidence="2 3">
    <name type="scientific">Listeria grandensis FSL F6-0971</name>
    <dbReference type="NCBI Taxonomy" id="1265819"/>
    <lineage>
        <taxon>Bacteria</taxon>
        <taxon>Bacillati</taxon>
        <taxon>Bacillota</taxon>
        <taxon>Bacilli</taxon>
        <taxon>Bacillales</taxon>
        <taxon>Listeriaceae</taxon>
        <taxon>Listeria</taxon>
    </lineage>
</organism>
<reference evidence="2 3" key="1">
    <citation type="journal article" date="2014" name="Int. J. Syst. Evol. Microbiol.">
        <title>Listeria floridensis sp. nov., Listeria aquatica sp. nov., Listeria cornellensis sp. nov., Listeria riparia sp. nov. and Listeria grandensis sp. nov., from agricultural and natural environments.</title>
        <authorList>
            <person name="den Bakker H.C."/>
            <person name="Warchocki S."/>
            <person name="Wright E.M."/>
            <person name="Allred A.F."/>
            <person name="Ahlstrom C."/>
            <person name="Manuel C.S."/>
            <person name="Stasiewicz M.J."/>
            <person name="Burrell A."/>
            <person name="Roof S."/>
            <person name="Strawn L."/>
            <person name="Fortes E.D."/>
            <person name="Nightingale K.K."/>
            <person name="Kephart D."/>
            <person name="Wiedmann M."/>
        </authorList>
    </citation>
    <scope>NUCLEOTIDE SEQUENCE [LARGE SCALE GENOMIC DNA]</scope>
    <source>
        <strain evidence="3">FSL F6-971</strain>
    </source>
</reference>
<dbReference type="STRING" id="1265819.PGRAN_12966"/>
<proteinExistence type="predicted"/>
<feature type="transmembrane region" description="Helical" evidence="1">
    <location>
        <begin position="20"/>
        <end position="37"/>
    </location>
</feature>
<keyword evidence="1" id="KW-0812">Transmembrane</keyword>
<sequence>MSHSIFSKIANAVGGKRGRWITLAVWVLIVVALQVFLPKTADYKDDAAPDLAASELLLLRKK</sequence>
<accession>W7B5G0</accession>
<gene>
    <name evidence="2" type="ORF">PGRAN_12966</name>
</gene>
<protein>
    <submittedName>
        <fullName evidence="2">Putative transport protein</fullName>
    </submittedName>
</protein>